<evidence type="ECO:0000313" key="9">
    <source>
        <dbReference type="EMBL" id="EMD15882.1"/>
    </source>
</evidence>
<keyword evidence="7 9" id="KW-0548">Nucleotidyltransferase</keyword>
<dbReference type="PANTHER" id="PTHR32125">
    <property type="entry name" value="2-C-METHYL-D-ERYTHRITOL 4-PHOSPHATE CYTIDYLYLTRANSFERASE, CHLOROPLASTIC"/>
    <property type="match status" value="1"/>
</dbReference>
<dbReference type="InterPro" id="IPR018294">
    <property type="entry name" value="ISPD_synthase_CS"/>
</dbReference>
<gene>
    <name evidence="9" type="ORF">HMPREF9943_01829</name>
</gene>
<evidence type="ECO:0000256" key="1">
    <source>
        <dbReference type="ARBA" id="ARBA00001282"/>
    </source>
</evidence>
<reference evidence="9 10" key="1">
    <citation type="submission" date="2013-02" db="EMBL/GenBank/DDBJ databases">
        <title>The Genome Sequence of Lactobacillus catenaformis F0143.</title>
        <authorList>
            <consortium name="The Broad Institute Genome Sequencing Platform"/>
            <person name="Earl A."/>
            <person name="Ward D."/>
            <person name="Feldgarden M."/>
            <person name="Gevers D."/>
            <person name="Izard J."/>
            <person name="Blanton J.M."/>
            <person name="Mathney J."/>
            <person name="Dewhirst F.E."/>
            <person name="Young S.K."/>
            <person name="Zeng Q."/>
            <person name="Gargeya S."/>
            <person name="Fitzgerald M."/>
            <person name="Haas B."/>
            <person name="Abouelleil A."/>
            <person name="Alvarado L."/>
            <person name="Arachchi H.M."/>
            <person name="Berlin A."/>
            <person name="Chapman S.B."/>
            <person name="Gearin G."/>
            <person name="Goldberg J."/>
            <person name="Griggs A."/>
            <person name="Gujja S."/>
            <person name="Hansen M."/>
            <person name="Heiman D."/>
            <person name="Howarth C."/>
            <person name="Larimer J."/>
            <person name="Lui A."/>
            <person name="MacDonald P.J.P."/>
            <person name="McCowen C."/>
            <person name="Montmayeur A."/>
            <person name="Murphy C."/>
            <person name="Neiman D."/>
            <person name="Pearson M."/>
            <person name="Priest M."/>
            <person name="Roberts A."/>
            <person name="Saif S."/>
            <person name="Shea T."/>
            <person name="Sisk P."/>
            <person name="Stolte C."/>
            <person name="Sykes S."/>
            <person name="Wortman J."/>
            <person name="Nusbaum C."/>
            <person name="Birren B."/>
        </authorList>
    </citation>
    <scope>NUCLEOTIDE SEQUENCE [LARGE SCALE GENOMIC DNA]</scope>
    <source>
        <strain evidence="9 10">OT 569</strain>
    </source>
</reference>
<dbReference type="PANTHER" id="PTHR32125:SF4">
    <property type="entry name" value="2-C-METHYL-D-ERYTHRITOL 4-PHOSPHATE CYTIDYLYLTRANSFERASE, CHLOROPLASTIC"/>
    <property type="match status" value="1"/>
</dbReference>
<comment type="caution">
    <text evidence="9">The sequence shown here is derived from an EMBL/GenBank/DDBJ whole genome shotgun (WGS) entry which is preliminary data.</text>
</comment>
<comment type="catalytic activity">
    <reaction evidence="1">
        <text>2-C-methyl-D-erythritol 4-phosphate + CTP + H(+) = 4-CDP-2-C-methyl-D-erythritol + diphosphate</text>
        <dbReference type="Rhea" id="RHEA:13429"/>
        <dbReference type="ChEBI" id="CHEBI:15378"/>
        <dbReference type="ChEBI" id="CHEBI:33019"/>
        <dbReference type="ChEBI" id="CHEBI:37563"/>
        <dbReference type="ChEBI" id="CHEBI:57823"/>
        <dbReference type="ChEBI" id="CHEBI:58262"/>
        <dbReference type="EC" id="2.7.7.60"/>
    </reaction>
</comment>
<evidence type="ECO:0000256" key="3">
    <source>
        <dbReference type="ARBA" id="ARBA00009789"/>
    </source>
</evidence>
<dbReference type="OrthoDB" id="9806837at2"/>
<evidence type="ECO:0000256" key="5">
    <source>
        <dbReference type="ARBA" id="ARBA00019056"/>
    </source>
</evidence>
<protein>
    <recommendedName>
        <fullName evidence="5">2-C-methyl-D-erythritol 4-phosphate cytidylyltransferase</fullName>
        <ecNumber evidence="4">2.7.7.60</ecNumber>
    </recommendedName>
</protein>
<dbReference type="EMBL" id="AGEJ01000028">
    <property type="protein sequence ID" value="EMD15882.1"/>
    <property type="molecule type" value="Genomic_DNA"/>
</dbReference>
<organism evidence="9 10">
    <name type="scientific">Eggerthia catenaformis OT 569 = DSM 20559</name>
    <dbReference type="NCBI Taxonomy" id="999415"/>
    <lineage>
        <taxon>Bacteria</taxon>
        <taxon>Bacillati</taxon>
        <taxon>Bacillota</taxon>
        <taxon>Erysipelotrichia</taxon>
        <taxon>Erysipelotrichales</taxon>
        <taxon>Coprobacillaceae</taxon>
        <taxon>Eggerthia</taxon>
    </lineage>
</organism>
<dbReference type="InterPro" id="IPR001228">
    <property type="entry name" value="IspD"/>
</dbReference>
<sequence length="211" mass="24246">MNYSAILLCAGSGKRTGLSYNKMFYQIEDKTVYQKMISMFINDQRCTQIIVVCKDEERESFRSLNNDQRIIFVSGGKERQNSVFNGLQETVNDYVLIHDGARCFLKKKVIDDILECLIFHDSCLVMVPSIDTIKRVVDGKVIETLDRNELWNAQTPQGFKTSVIKKAYQYVMDHHLQLTDDASAVELLGYDIYVVKGDYSNKKITTVEDLE</sequence>
<evidence type="ECO:0000256" key="6">
    <source>
        <dbReference type="ARBA" id="ARBA00022679"/>
    </source>
</evidence>
<dbReference type="eggNOG" id="COG1211">
    <property type="taxonomic scope" value="Bacteria"/>
</dbReference>
<dbReference type="InterPro" id="IPR029044">
    <property type="entry name" value="Nucleotide-diphossugar_trans"/>
</dbReference>
<name>M2P6I3_9FIRM</name>
<comment type="pathway">
    <text evidence="2">Isoprenoid biosynthesis; isopentenyl diphosphate biosynthesis via DXP pathway; isopentenyl diphosphate from 1-deoxy-D-xylulose 5-phosphate: step 2/6.</text>
</comment>
<dbReference type="SUPFAM" id="SSF53448">
    <property type="entry name" value="Nucleotide-diphospho-sugar transferases"/>
    <property type="match status" value="1"/>
</dbReference>
<accession>M2P6I3</accession>
<dbReference type="STRING" id="999415.HMPREF9943_01829"/>
<keyword evidence="6 9" id="KW-0808">Transferase</keyword>
<evidence type="ECO:0000256" key="2">
    <source>
        <dbReference type="ARBA" id="ARBA00004787"/>
    </source>
</evidence>
<keyword evidence="10" id="KW-1185">Reference proteome</keyword>
<dbReference type="EC" id="2.7.7.60" evidence="4"/>
<dbReference type="NCBIfam" id="TIGR00453">
    <property type="entry name" value="ispD"/>
    <property type="match status" value="1"/>
</dbReference>
<comment type="similarity">
    <text evidence="3">Belongs to the IspD/TarI cytidylyltransferase family. IspD subfamily.</text>
</comment>
<dbReference type="InterPro" id="IPR034683">
    <property type="entry name" value="IspD/TarI"/>
</dbReference>
<dbReference type="GO" id="GO:0050518">
    <property type="term" value="F:2-C-methyl-D-erythritol 4-phosphate cytidylyltransferase activity"/>
    <property type="evidence" value="ECO:0007669"/>
    <property type="project" value="UniProtKB-EC"/>
</dbReference>
<dbReference type="PROSITE" id="PS01295">
    <property type="entry name" value="ISPD"/>
    <property type="match status" value="1"/>
</dbReference>
<dbReference type="RefSeq" id="WP_004804352.1">
    <property type="nucleotide sequence ID" value="NZ_KB446651.1"/>
</dbReference>
<evidence type="ECO:0000256" key="4">
    <source>
        <dbReference type="ARBA" id="ARBA00012526"/>
    </source>
</evidence>
<evidence type="ECO:0000256" key="8">
    <source>
        <dbReference type="ARBA" id="ARBA00023229"/>
    </source>
</evidence>
<evidence type="ECO:0000313" key="10">
    <source>
        <dbReference type="Proteomes" id="UP000011758"/>
    </source>
</evidence>
<dbReference type="CDD" id="cd02516">
    <property type="entry name" value="CDP-ME_synthetase"/>
    <property type="match status" value="1"/>
</dbReference>
<dbReference type="InterPro" id="IPR050088">
    <property type="entry name" value="IspD/TarI_cytidylyltransf_bact"/>
</dbReference>
<evidence type="ECO:0000256" key="7">
    <source>
        <dbReference type="ARBA" id="ARBA00022695"/>
    </source>
</evidence>
<dbReference type="FunFam" id="3.90.550.10:FF:000003">
    <property type="entry name" value="2-C-methyl-D-erythritol 4-phosphate cytidylyltransferase"/>
    <property type="match status" value="1"/>
</dbReference>
<dbReference type="Proteomes" id="UP000011758">
    <property type="component" value="Unassembled WGS sequence"/>
</dbReference>
<dbReference type="PATRIC" id="fig|999415.3.peg.1853"/>
<keyword evidence="8" id="KW-0414">Isoprene biosynthesis</keyword>
<dbReference type="Pfam" id="PF01128">
    <property type="entry name" value="IspD"/>
    <property type="match status" value="1"/>
</dbReference>
<dbReference type="AlphaFoldDB" id="M2P6I3"/>
<dbReference type="UniPathway" id="UPA00056">
    <property type="reaction ID" value="UER00093"/>
</dbReference>
<dbReference type="GO" id="GO:0019288">
    <property type="term" value="P:isopentenyl diphosphate biosynthetic process, methylerythritol 4-phosphate pathway"/>
    <property type="evidence" value="ECO:0007669"/>
    <property type="project" value="UniProtKB-UniPathway"/>
</dbReference>
<dbReference type="Gene3D" id="3.90.550.10">
    <property type="entry name" value="Spore Coat Polysaccharide Biosynthesis Protein SpsA, Chain A"/>
    <property type="match status" value="1"/>
</dbReference>
<proteinExistence type="inferred from homology"/>